<dbReference type="AlphaFoldDB" id="A0A383F529"/>
<gene>
    <name evidence="2" type="ORF">METZ01_LOCUS516554</name>
</gene>
<organism evidence="2">
    <name type="scientific">marine metagenome</name>
    <dbReference type="NCBI Taxonomy" id="408172"/>
    <lineage>
        <taxon>unclassified sequences</taxon>
        <taxon>metagenomes</taxon>
        <taxon>ecological metagenomes</taxon>
    </lineage>
</organism>
<protein>
    <submittedName>
        <fullName evidence="2">Uncharacterized protein</fullName>
    </submittedName>
</protein>
<name>A0A383F529_9ZZZZ</name>
<accession>A0A383F529</accession>
<evidence type="ECO:0000256" key="1">
    <source>
        <dbReference type="SAM" id="MobiDB-lite"/>
    </source>
</evidence>
<sequence>MKGKGWMTGFEPATFGTTNRRSNQLSYNHHVSMDSTKLFDENSGAENPFLKGKIWHSLGGTESFQ</sequence>
<dbReference type="EMBL" id="UINC01231248">
    <property type="protein sequence ID" value="SVE63700.1"/>
    <property type="molecule type" value="Genomic_DNA"/>
</dbReference>
<reference evidence="2" key="1">
    <citation type="submission" date="2018-05" db="EMBL/GenBank/DDBJ databases">
        <authorList>
            <person name="Lanie J.A."/>
            <person name="Ng W.-L."/>
            <person name="Kazmierczak K.M."/>
            <person name="Andrzejewski T.M."/>
            <person name="Davidsen T.M."/>
            <person name="Wayne K.J."/>
            <person name="Tettelin H."/>
            <person name="Glass J.I."/>
            <person name="Rusch D."/>
            <person name="Podicherti R."/>
            <person name="Tsui H.-C.T."/>
            <person name="Winkler M.E."/>
        </authorList>
    </citation>
    <scope>NUCLEOTIDE SEQUENCE</scope>
</reference>
<evidence type="ECO:0000313" key="2">
    <source>
        <dbReference type="EMBL" id="SVE63700.1"/>
    </source>
</evidence>
<feature type="region of interest" description="Disordered" evidence="1">
    <location>
        <begin position="1"/>
        <end position="21"/>
    </location>
</feature>
<proteinExistence type="predicted"/>